<dbReference type="Proteomes" id="UP001530377">
    <property type="component" value="Unassembled WGS sequence"/>
</dbReference>
<protein>
    <recommendedName>
        <fullName evidence="3">DUF1995 domain-containing protein</fullName>
    </recommendedName>
</protein>
<comment type="caution">
    <text evidence="1">The sequence shown here is derived from an EMBL/GenBank/DDBJ whole genome shotgun (WGS) entry which is preliminary data.</text>
</comment>
<name>A0ABD3SGM6_9STRA</name>
<keyword evidence="2" id="KW-1185">Reference proteome</keyword>
<evidence type="ECO:0000313" key="2">
    <source>
        <dbReference type="Proteomes" id="UP001530377"/>
    </source>
</evidence>
<proteinExistence type="predicted"/>
<accession>A0ABD3SGM6</accession>
<sequence length="200" mass="21614">LSFPILSNLFGPRVIVIVTASASDSLAEKVRRVLGKGGGGGGTTAEVISLKREGAGIVIPGGGEVEERRKGGRFSFFLTPSLRGDYRAARSLAEMGRSVVIVNGSFKDLKTIPGSATMAYYLKPLTYNSQVAGYFIRAYPGPWTVLDARTNYILGTYDDDRILVEGTNTPDLRGPGKLVQRSVDERAIFERECHRGRGGK</sequence>
<evidence type="ECO:0008006" key="3">
    <source>
        <dbReference type="Google" id="ProtNLM"/>
    </source>
</evidence>
<reference evidence="1 2" key="1">
    <citation type="submission" date="2024-10" db="EMBL/GenBank/DDBJ databases">
        <title>Updated reference genomes for cyclostephanoid diatoms.</title>
        <authorList>
            <person name="Roberts W.R."/>
            <person name="Alverson A.J."/>
        </authorList>
    </citation>
    <scope>NUCLEOTIDE SEQUENCE [LARGE SCALE GENOMIC DNA]</scope>
    <source>
        <strain evidence="1 2">AJA228-03</strain>
    </source>
</reference>
<gene>
    <name evidence="1" type="ORF">ACHAXA_010213</name>
</gene>
<dbReference type="AlphaFoldDB" id="A0ABD3SGM6"/>
<organism evidence="1 2">
    <name type="scientific">Cyclostephanos tholiformis</name>
    <dbReference type="NCBI Taxonomy" id="382380"/>
    <lineage>
        <taxon>Eukaryota</taxon>
        <taxon>Sar</taxon>
        <taxon>Stramenopiles</taxon>
        <taxon>Ochrophyta</taxon>
        <taxon>Bacillariophyta</taxon>
        <taxon>Coscinodiscophyceae</taxon>
        <taxon>Thalassiosirophycidae</taxon>
        <taxon>Stephanodiscales</taxon>
        <taxon>Stephanodiscaceae</taxon>
        <taxon>Cyclostephanos</taxon>
    </lineage>
</organism>
<evidence type="ECO:0000313" key="1">
    <source>
        <dbReference type="EMBL" id="KAL3823453.1"/>
    </source>
</evidence>
<dbReference type="EMBL" id="JALLPB020000037">
    <property type="protein sequence ID" value="KAL3823453.1"/>
    <property type="molecule type" value="Genomic_DNA"/>
</dbReference>
<feature type="non-terminal residue" evidence="1">
    <location>
        <position position="1"/>
    </location>
</feature>